<protein>
    <submittedName>
        <fullName evidence="4">3-methyladenine DNA glycosylase/8-oxoguanine DNA glycosylase</fullName>
    </submittedName>
</protein>
<reference evidence="4 5" key="1">
    <citation type="submission" date="2016-10" db="EMBL/GenBank/DDBJ databases">
        <authorList>
            <person name="de Groot N.N."/>
        </authorList>
    </citation>
    <scope>NUCLEOTIDE SEQUENCE [LARGE SCALE GENOMIC DNA]</scope>
    <source>
        <strain evidence="4 5">CGMCC 4.6945</strain>
    </source>
</reference>
<accession>A0A1I0V5T4</accession>
<dbReference type="GO" id="GO:0032131">
    <property type="term" value="F:alkylated DNA binding"/>
    <property type="evidence" value="ECO:0007669"/>
    <property type="project" value="TreeGrafter"/>
</dbReference>
<dbReference type="InterPro" id="IPR051912">
    <property type="entry name" value="Alkylbase_DNA_Glycosylase/TA"/>
</dbReference>
<dbReference type="EMBL" id="FOKA01000001">
    <property type="protein sequence ID" value="SFA71433.1"/>
    <property type="molecule type" value="Genomic_DNA"/>
</dbReference>
<feature type="region of interest" description="Disordered" evidence="3">
    <location>
        <begin position="1"/>
        <end position="26"/>
    </location>
</feature>
<name>A0A1I0V5T4_9CELL</name>
<proteinExistence type="predicted"/>
<dbReference type="GO" id="GO:0005737">
    <property type="term" value="C:cytoplasm"/>
    <property type="evidence" value="ECO:0007669"/>
    <property type="project" value="TreeGrafter"/>
</dbReference>
<evidence type="ECO:0000313" key="5">
    <source>
        <dbReference type="Proteomes" id="UP000199012"/>
    </source>
</evidence>
<dbReference type="GO" id="GO:0043916">
    <property type="term" value="F:DNA-7-methylguanine glycosylase activity"/>
    <property type="evidence" value="ECO:0007669"/>
    <property type="project" value="TreeGrafter"/>
</dbReference>
<evidence type="ECO:0000256" key="1">
    <source>
        <dbReference type="ARBA" id="ARBA00022763"/>
    </source>
</evidence>
<organism evidence="4 5">
    <name type="scientific">Cellulomonas marina</name>
    <dbReference type="NCBI Taxonomy" id="988821"/>
    <lineage>
        <taxon>Bacteria</taxon>
        <taxon>Bacillati</taxon>
        <taxon>Actinomycetota</taxon>
        <taxon>Actinomycetes</taxon>
        <taxon>Micrococcales</taxon>
        <taxon>Cellulomonadaceae</taxon>
        <taxon>Cellulomonas</taxon>
    </lineage>
</organism>
<keyword evidence="5" id="KW-1185">Reference proteome</keyword>
<dbReference type="GO" id="GO:0008725">
    <property type="term" value="F:DNA-3-methyladenine glycosylase activity"/>
    <property type="evidence" value="ECO:0007669"/>
    <property type="project" value="TreeGrafter"/>
</dbReference>
<evidence type="ECO:0000256" key="2">
    <source>
        <dbReference type="ARBA" id="ARBA00023204"/>
    </source>
</evidence>
<dbReference type="PANTHER" id="PTHR43003:SF6">
    <property type="entry name" value="DNA GLYCOSYLASE"/>
    <property type="match status" value="1"/>
</dbReference>
<dbReference type="GO" id="GO:0006285">
    <property type="term" value="P:base-excision repair, AP site formation"/>
    <property type="evidence" value="ECO:0007669"/>
    <property type="project" value="TreeGrafter"/>
</dbReference>
<gene>
    <name evidence="4" type="ORF">SAMN05421867_101169</name>
</gene>
<evidence type="ECO:0000313" key="4">
    <source>
        <dbReference type="EMBL" id="SFA71433.1"/>
    </source>
</evidence>
<dbReference type="PANTHER" id="PTHR43003">
    <property type="entry name" value="DNA-3-METHYLADENINE GLYCOSYLASE"/>
    <property type="match status" value="1"/>
</dbReference>
<dbReference type="InterPro" id="IPR011257">
    <property type="entry name" value="DNA_glycosylase"/>
</dbReference>
<dbReference type="RefSeq" id="WP_239078703.1">
    <property type="nucleotide sequence ID" value="NZ_BONM01000005.1"/>
</dbReference>
<dbReference type="Proteomes" id="UP000199012">
    <property type="component" value="Unassembled WGS sequence"/>
</dbReference>
<keyword evidence="2" id="KW-0234">DNA repair</keyword>
<dbReference type="SUPFAM" id="SSF48150">
    <property type="entry name" value="DNA-glycosylase"/>
    <property type="match status" value="1"/>
</dbReference>
<dbReference type="GO" id="GO:0032993">
    <property type="term" value="C:protein-DNA complex"/>
    <property type="evidence" value="ECO:0007669"/>
    <property type="project" value="TreeGrafter"/>
</dbReference>
<keyword evidence="1" id="KW-0227">DNA damage</keyword>
<dbReference type="AlphaFoldDB" id="A0A1I0V5T4"/>
<evidence type="ECO:0000256" key="3">
    <source>
        <dbReference type="SAM" id="MobiDB-lite"/>
    </source>
</evidence>
<dbReference type="Gene3D" id="1.10.340.30">
    <property type="entry name" value="Hypothetical protein, domain 2"/>
    <property type="match status" value="1"/>
</dbReference>
<sequence length="325" mass="35233">MTALAPGVRGATVDDAPSDHPGDAPLVDVYRPAAPVDVRRTTGLLRRGAGDPAWRLTPDGALWQATLTPLGPATRRLELRTDGVHVQAWGPGAEHAVAGVPDLLGARDDSHALPSHLHPVVHDAHRRLAGLRVPRTGGMVESLVPAVLEQKVVGADAFAAWRRLVQRHGTPAPGPAPAGLRVPPPAAVWRELPVWEWRQAGVEEKRAGTVRRAMTVAHRLQEAVDLPVDEARRRLLTVPGIGEWTVAEVACRVLGDTDAVSVGDFHLAHTVGWALTGERTDDAGMVRLLEPWRPWRQRVVRLLEITCSGRAPRYGPRMSRARPMV</sequence>
<dbReference type="STRING" id="988821.SAMN05421867_101169"/>
<dbReference type="GO" id="GO:0006307">
    <property type="term" value="P:DNA alkylation repair"/>
    <property type="evidence" value="ECO:0007669"/>
    <property type="project" value="TreeGrafter"/>
</dbReference>